<keyword evidence="2" id="KW-1185">Reference proteome</keyword>
<proteinExistence type="predicted"/>
<dbReference type="RefSeq" id="XP_060322545.1">
    <property type="nucleotide sequence ID" value="XM_060481191.1"/>
</dbReference>
<dbReference type="EMBL" id="JAUEPS010000115">
    <property type="protein sequence ID" value="KAK0437273.1"/>
    <property type="molecule type" value="Genomic_DNA"/>
</dbReference>
<protein>
    <submittedName>
        <fullName evidence="1">Uncharacterized protein</fullName>
    </submittedName>
</protein>
<accession>A0AA39J741</accession>
<comment type="caution">
    <text evidence="1">The sequence shown here is derived from an EMBL/GenBank/DDBJ whole genome shotgun (WGS) entry which is preliminary data.</text>
</comment>
<reference evidence="1" key="1">
    <citation type="submission" date="2023-06" db="EMBL/GenBank/DDBJ databases">
        <authorList>
            <consortium name="Lawrence Berkeley National Laboratory"/>
            <person name="Ahrendt S."/>
            <person name="Sahu N."/>
            <person name="Indic B."/>
            <person name="Wong-Bajracharya J."/>
            <person name="Merenyi Z."/>
            <person name="Ke H.-M."/>
            <person name="Monk M."/>
            <person name="Kocsube S."/>
            <person name="Drula E."/>
            <person name="Lipzen A."/>
            <person name="Balint B."/>
            <person name="Henrissat B."/>
            <person name="Andreopoulos B."/>
            <person name="Martin F.M."/>
            <person name="Harder C.B."/>
            <person name="Rigling D."/>
            <person name="Ford K.L."/>
            <person name="Foster G.D."/>
            <person name="Pangilinan J."/>
            <person name="Papanicolaou A."/>
            <person name="Barry K."/>
            <person name="LaButti K."/>
            <person name="Viragh M."/>
            <person name="Koriabine M."/>
            <person name="Yan M."/>
            <person name="Riley R."/>
            <person name="Champramary S."/>
            <person name="Plett K.L."/>
            <person name="Tsai I.J."/>
            <person name="Slot J."/>
            <person name="Sipos G."/>
            <person name="Plett J."/>
            <person name="Nagy L.G."/>
            <person name="Grigoriev I.V."/>
        </authorList>
    </citation>
    <scope>NUCLEOTIDE SEQUENCE</scope>
    <source>
        <strain evidence="1">CCBAS 213</strain>
    </source>
</reference>
<name>A0AA39J741_ARMTA</name>
<dbReference type="AlphaFoldDB" id="A0AA39J741"/>
<dbReference type="GeneID" id="85364739"/>
<sequence>MSESSKESLSLHSFRSATVHTGYISVWKKVADLYTMFKGSRELDLDFHGLLKDTSTPSPLIAPQGGSLVKLAVEGYYRSLLQSIIQTGTYPFSVNNLKSFSIKMFDPDEVNDLKEFLDFPLPSLEHLSVSYYSIESERFSYPTLNLPPNLRFLSMSIIIRGPCSISNSLRWCAKNLESARHVSLETFTINASLLDSESTEVYPNVLQFWSEFAVMLSESDFGSIRNVSLIFRPMKPEGRSVPGLELYKSAVEREMSLLITRGLVTIS</sequence>
<evidence type="ECO:0000313" key="1">
    <source>
        <dbReference type="EMBL" id="KAK0437273.1"/>
    </source>
</evidence>
<gene>
    <name evidence="1" type="ORF">EV420DRAFT_203169</name>
</gene>
<dbReference type="Proteomes" id="UP001175211">
    <property type="component" value="Unassembled WGS sequence"/>
</dbReference>
<evidence type="ECO:0000313" key="2">
    <source>
        <dbReference type="Proteomes" id="UP001175211"/>
    </source>
</evidence>
<organism evidence="1 2">
    <name type="scientific">Armillaria tabescens</name>
    <name type="common">Ringless honey mushroom</name>
    <name type="synonym">Agaricus tabescens</name>
    <dbReference type="NCBI Taxonomy" id="1929756"/>
    <lineage>
        <taxon>Eukaryota</taxon>
        <taxon>Fungi</taxon>
        <taxon>Dikarya</taxon>
        <taxon>Basidiomycota</taxon>
        <taxon>Agaricomycotina</taxon>
        <taxon>Agaricomycetes</taxon>
        <taxon>Agaricomycetidae</taxon>
        <taxon>Agaricales</taxon>
        <taxon>Marasmiineae</taxon>
        <taxon>Physalacriaceae</taxon>
        <taxon>Desarmillaria</taxon>
    </lineage>
</organism>